<feature type="signal peptide" evidence="1">
    <location>
        <begin position="1"/>
        <end position="34"/>
    </location>
</feature>
<protein>
    <submittedName>
        <fullName evidence="2">Membrane protein</fullName>
    </submittedName>
</protein>
<dbReference type="EMBL" id="FQ312005">
    <property type="protein sequence ID" value="CBW27597.1"/>
    <property type="molecule type" value="Genomic_DNA"/>
</dbReference>
<dbReference type="Proteomes" id="UP000008963">
    <property type="component" value="Chromosome"/>
</dbReference>
<accession>E1WY42</accession>
<dbReference type="PATRIC" id="fig|862908.3.peg.2698"/>
<name>E1WY42_HALMS</name>
<organism evidence="2 3">
    <name type="scientific">Halobacteriovorax marinus (strain ATCC BAA-682 / DSM 15412 / SJ)</name>
    <name type="common">Bacteriovorax marinus</name>
    <dbReference type="NCBI Taxonomy" id="862908"/>
    <lineage>
        <taxon>Bacteria</taxon>
        <taxon>Pseudomonadati</taxon>
        <taxon>Bdellovibrionota</taxon>
        <taxon>Bacteriovoracia</taxon>
        <taxon>Bacteriovoracales</taxon>
        <taxon>Halobacteriovoraceae</taxon>
        <taxon>Halobacteriovorax</taxon>
    </lineage>
</organism>
<evidence type="ECO:0000313" key="2">
    <source>
        <dbReference type="EMBL" id="CBW27597.1"/>
    </source>
</evidence>
<dbReference type="KEGG" id="bmx:BMS_2822"/>
<dbReference type="AlphaFoldDB" id="E1WY42"/>
<dbReference type="STRING" id="862908.BMS_2822"/>
<evidence type="ECO:0000256" key="1">
    <source>
        <dbReference type="SAM" id="SignalP"/>
    </source>
</evidence>
<evidence type="ECO:0000313" key="3">
    <source>
        <dbReference type="Proteomes" id="UP000008963"/>
    </source>
</evidence>
<reference evidence="3" key="1">
    <citation type="journal article" date="2013" name="ISME J.">
        <title>A small predatory core genome in the divergent marine Bacteriovorax marinus SJ and the terrestrial Bdellovibrio bacteriovorus.</title>
        <authorList>
            <person name="Crossman L.C."/>
            <person name="Chen H."/>
            <person name="Cerdeno-Tarraga A.M."/>
            <person name="Brooks K."/>
            <person name="Quail M.A."/>
            <person name="Pineiro S.A."/>
            <person name="Hobley L."/>
            <person name="Sockett R.E."/>
            <person name="Bentley S.D."/>
            <person name="Parkhill J."/>
            <person name="Williams H.N."/>
            <person name="Stine O.C."/>
        </authorList>
    </citation>
    <scope>NUCLEOTIDE SEQUENCE [LARGE SCALE GENOMIC DNA]</scope>
    <source>
        <strain evidence="3">ATCC BAA-682 / DSM 15412 / SJ</strain>
    </source>
</reference>
<gene>
    <name evidence="2" type="ordered locus">BMS_2822</name>
</gene>
<feature type="chain" id="PRO_5003154173" evidence="1">
    <location>
        <begin position="35"/>
        <end position="241"/>
    </location>
</feature>
<proteinExistence type="predicted"/>
<sequence>MVFHFYNYRYLKGRSMRKLFLICCLLLSGSNILASNNQKVCLFERECWVELGQNQNKELGEAVTLINSNGLELIKTNEAEGNLWFRVFKREGKYSTRSLRPSNLNENEVRTILQNGSTLFKGSDYRAMLSRYGMGSDFFTDLIKFYNQIKFYGNGNLTEPLSFEAYYYNYNTNSNGEKVTVLDSSLKVVQNFVTTQAEANSSESLVTIDFTNALYNENYEYRPYLLVTKDYVVAALYRWQL</sequence>
<keyword evidence="1" id="KW-0732">Signal</keyword>
<dbReference type="HOGENOM" id="CLU_1150601_0_0_7"/>
<keyword evidence="3" id="KW-1185">Reference proteome</keyword>